<feature type="chain" id="PRO_5016695142" description="exo-alpha-sialidase" evidence="4">
    <location>
        <begin position="23"/>
        <end position="437"/>
    </location>
</feature>
<evidence type="ECO:0000256" key="2">
    <source>
        <dbReference type="ARBA" id="ARBA00009348"/>
    </source>
</evidence>
<comment type="caution">
    <text evidence="6">The sequence shown here is derived from an EMBL/GenBank/DDBJ whole genome shotgun (WGS) entry which is preliminary data.</text>
</comment>
<evidence type="ECO:0000256" key="1">
    <source>
        <dbReference type="ARBA" id="ARBA00000427"/>
    </source>
</evidence>
<dbReference type="Gene3D" id="2.120.10.10">
    <property type="match status" value="1"/>
</dbReference>
<dbReference type="AlphaFoldDB" id="A0A356LBV1"/>
<keyword evidence="4" id="KW-0732">Signal</keyword>
<dbReference type="Proteomes" id="UP000264036">
    <property type="component" value="Unassembled WGS sequence"/>
</dbReference>
<dbReference type="SUPFAM" id="SSF50939">
    <property type="entry name" value="Sialidases"/>
    <property type="match status" value="1"/>
</dbReference>
<evidence type="ECO:0000256" key="4">
    <source>
        <dbReference type="SAM" id="SignalP"/>
    </source>
</evidence>
<evidence type="ECO:0000259" key="5">
    <source>
        <dbReference type="Pfam" id="PF13088"/>
    </source>
</evidence>
<evidence type="ECO:0000313" key="7">
    <source>
        <dbReference type="Proteomes" id="UP000264036"/>
    </source>
</evidence>
<accession>A0A356LBV1</accession>
<dbReference type="InterPro" id="IPR026856">
    <property type="entry name" value="Sialidase_fam"/>
</dbReference>
<protein>
    <recommendedName>
        <fullName evidence="3">exo-alpha-sialidase</fullName>
        <ecNumber evidence="3">3.2.1.18</ecNumber>
    </recommendedName>
</protein>
<dbReference type="GO" id="GO:0005737">
    <property type="term" value="C:cytoplasm"/>
    <property type="evidence" value="ECO:0007669"/>
    <property type="project" value="TreeGrafter"/>
</dbReference>
<evidence type="ECO:0000313" key="6">
    <source>
        <dbReference type="EMBL" id="HBP28422.1"/>
    </source>
</evidence>
<sequence length="437" mass="47104">MNFTVKSIVLLVLVFAANITAAAEKSSEQILFQYDKVSCYRIPAVASSNRGHLLVAAEHRFGTPNKMAKTTDTSSKIGLIRRCSDDGRIDIVVRSSDDDGESWSEVKTAVSHKRFLGDGYTIAAAGNPTLVALREDGNYLMVFSVARSKSTGNSAACLPAKKMPAACKGGITDVSLWQSKTVDSGNTWSEPSKIEFSGLNPRTRPGPGHGLVVDNRVVVPVFGGLIISDDEGKTWKNGAQDPLEKNLSSSESNVALMDKGRIYWSARVQKSHAMRMESKGQGVSSRISAISEDGGVTFVHPKVEKRFDMPLIQSGVVSINGGRELVLSYPRLLKSRQYSISDRQDQHRNNLILSRLSDIKCGSPGAGLQLQSGSAGYSDLASLSDGRIGILMEAGLNEKWSSNPIGYITSIKWTKVSPSKLKAGELESDCVSSEGTK</sequence>
<dbReference type="EMBL" id="DOEK01000004">
    <property type="protein sequence ID" value="HBP28422.1"/>
    <property type="molecule type" value="Genomic_DNA"/>
</dbReference>
<proteinExistence type="inferred from homology"/>
<comment type="catalytic activity">
    <reaction evidence="1">
        <text>Hydrolysis of alpha-(2-&gt;3)-, alpha-(2-&gt;6)-, alpha-(2-&gt;8)- glycosidic linkages of terminal sialic acid residues in oligosaccharides, glycoproteins, glycolipids, colominic acid and synthetic substrates.</text>
        <dbReference type="EC" id="3.2.1.18"/>
    </reaction>
</comment>
<gene>
    <name evidence="6" type="ORF">DD666_03275</name>
</gene>
<comment type="similarity">
    <text evidence="2">Belongs to the glycosyl hydrolase 33 family.</text>
</comment>
<evidence type="ECO:0000256" key="3">
    <source>
        <dbReference type="ARBA" id="ARBA00012733"/>
    </source>
</evidence>
<dbReference type="EC" id="3.2.1.18" evidence="3"/>
<organism evidence="6 7">
    <name type="scientific">Advenella kashmirensis</name>
    <dbReference type="NCBI Taxonomy" id="310575"/>
    <lineage>
        <taxon>Bacteria</taxon>
        <taxon>Pseudomonadati</taxon>
        <taxon>Pseudomonadota</taxon>
        <taxon>Betaproteobacteria</taxon>
        <taxon>Burkholderiales</taxon>
        <taxon>Alcaligenaceae</taxon>
    </lineage>
</organism>
<feature type="signal peptide" evidence="4">
    <location>
        <begin position="1"/>
        <end position="22"/>
    </location>
</feature>
<name>A0A356LBV1_9BURK</name>
<dbReference type="PANTHER" id="PTHR10628:SF30">
    <property type="entry name" value="EXO-ALPHA-SIALIDASE"/>
    <property type="match status" value="1"/>
</dbReference>
<dbReference type="GO" id="GO:0009313">
    <property type="term" value="P:oligosaccharide catabolic process"/>
    <property type="evidence" value="ECO:0007669"/>
    <property type="project" value="TreeGrafter"/>
</dbReference>
<dbReference type="GO" id="GO:0006689">
    <property type="term" value="P:ganglioside catabolic process"/>
    <property type="evidence" value="ECO:0007669"/>
    <property type="project" value="TreeGrafter"/>
</dbReference>
<dbReference type="GO" id="GO:0004308">
    <property type="term" value="F:exo-alpha-sialidase activity"/>
    <property type="evidence" value="ECO:0007669"/>
    <property type="project" value="UniProtKB-EC"/>
</dbReference>
<dbReference type="GO" id="GO:0016020">
    <property type="term" value="C:membrane"/>
    <property type="evidence" value="ECO:0007669"/>
    <property type="project" value="TreeGrafter"/>
</dbReference>
<feature type="domain" description="Sialidase" evidence="5">
    <location>
        <begin position="84"/>
        <end position="390"/>
    </location>
</feature>
<dbReference type="PANTHER" id="PTHR10628">
    <property type="entry name" value="SIALIDASE"/>
    <property type="match status" value="1"/>
</dbReference>
<dbReference type="InterPro" id="IPR036278">
    <property type="entry name" value="Sialidase_sf"/>
</dbReference>
<dbReference type="Pfam" id="PF13088">
    <property type="entry name" value="BNR_2"/>
    <property type="match status" value="1"/>
</dbReference>
<dbReference type="CDD" id="cd15482">
    <property type="entry name" value="Sialidase_non-viral"/>
    <property type="match status" value="1"/>
</dbReference>
<reference evidence="6 7" key="1">
    <citation type="journal article" date="2018" name="Nat. Biotechnol.">
        <title>A standardized bacterial taxonomy based on genome phylogeny substantially revises the tree of life.</title>
        <authorList>
            <person name="Parks D.H."/>
            <person name="Chuvochina M."/>
            <person name="Waite D.W."/>
            <person name="Rinke C."/>
            <person name="Skarshewski A."/>
            <person name="Chaumeil P.A."/>
            <person name="Hugenholtz P."/>
        </authorList>
    </citation>
    <scope>NUCLEOTIDE SEQUENCE [LARGE SCALE GENOMIC DNA]</scope>
    <source>
        <strain evidence="6">UBA10707</strain>
    </source>
</reference>
<dbReference type="InterPro" id="IPR011040">
    <property type="entry name" value="Sialidase"/>
</dbReference>